<feature type="region of interest" description="Disordered" evidence="1">
    <location>
        <begin position="39"/>
        <end position="99"/>
    </location>
</feature>
<dbReference type="Proteomes" id="UP000000763">
    <property type="component" value="Chromosome 2"/>
</dbReference>
<dbReference type="EMBL" id="AP004151">
    <property type="protein sequence ID" value="BAD16979.1"/>
    <property type="molecule type" value="Genomic_DNA"/>
</dbReference>
<gene>
    <name evidence="3" type="ORF">OJ1008_E02.5</name>
    <name evidence="4" type="ORF">OJ1570_H12.32</name>
</gene>
<evidence type="ECO:0000256" key="2">
    <source>
        <dbReference type="SAM" id="SignalP"/>
    </source>
</evidence>
<accession>Q6Z7G1</accession>
<reference evidence="5" key="3">
    <citation type="journal article" date="2005" name="Nature">
        <title>The map-based sequence of the rice genome.</title>
        <authorList>
            <consortium name="International rice genome sequencing project (IRGSP)"/>
            <person name="Matsumoto T."/>
            <person name="Wu J."/>
            <person name="Kanamori H."/>
            <person name="Katayose Y."/>
            <person name="Fujisawa M."/>
            <person name="Namiki N."/>
            <person name="Mizuno H."/>
            <person name="Yamamoto K."/>
            <person name="Antonio B.A."/>
            <person name="Baba T."/>
            <person name="Sakata K."/>
            <person name="Nagamura Y."/>
            <person name="Aoki H."/>
            <person name="Arikawa K."/>
            <person name="Arita K."/>
            <person name="Bito T."/>
            <person name="Chiden Y."/>
            <person name="Fujitsuka N."/>
            <person name="Fukunaka R."/>
            <person name="Hamada M."/>
            <person name="Harada C."/>
            <person name="Hayashi A."/>
            <person name="Hijishita S."/>
            <person name="Honda M."/>
            <person name="Hosokawa S."/>
            <person name="Ichikawa Y."/>
            <person name="Idonuma A."/>
            <person name="Iijima M."/>
            <person name="Ikeda M."/>
            <person name="Ikeno M."/>
            <person name="Ito K."/>
            <person name="Ito S."/>
            <person name="Ito T."/>
            <person name="Ito Y."/>
            <person name="Ito Y."/>
            <person name="Iwabuchi A."/>
            <person name="Kamiya K."/>
            <person name="Karasawa W."/>
            <person name="Kurita K."/>
            <person name="Katagiri S."/>
            <person name="Kikuta A."/>
            <person name="Kobayashi H."/>
            <person name="Kobayashi N."/>
            <person name="Machita K."/>
            <person name="Maehara T."/>
            <person name="Masukawa M."/>
            <person name="Mizubayashi T."/>
            <person name="Mukai Y."/>
            <person name="Nagasaki H."/>
            <person name="Nagata Y."/>
            <person name="Naito S."/>
            <person name="Nakashima M."/>
            <person name="Nakama Y."/>
            <person name="Nakamichi Y."/>
            <person name="Nakamura M."/>
            <person name="Meguro A."/>
            <person name="Negishi M."/>
            <person name="Ohta I."/>
            <person name="Ohta T."/>
            <person name="Okamoto M."/>
            <person name="Ono N."/>
            <person name="Saji S."/>
            <person name="Sakaguchi M."/>
            <person name="Sakai K."/>
            <person name="Shibata M."/>
            <person name="Shimokawa T."/>
            <person name="Song J."/>
            <person name="Takazaki Y."/>
            <person name="Terasawa K."/>
            <person name="Tsugane M."/>
            <person name="Tsuji K."/>
            <person name="Ueda S."/>
            <person name="Waki K."/>
            <person name="Yamagata H."/>
            <person name="Yamamoto M."/>
            <person name="Yamamoto S."/>
            <person name="Yamane H."/>
            <person name="Yoshiki S."/>
            <person name="Yoshihara R."/>
            <person name="Yukawa K."/>
            <person name="Zhong H."/>
            <person name="Yano M."/>
            <person name="Yuan Q."/>
            <person name="Ouyang S."/>
            <person name="Liu J."/>
            <person name="Jones K.M."/>
            <person name="Gansberger K."/>
            <person name="Moffat K."/>
            <person name="Hill J."/>
            <person name="Bera J."/>
            <person name="Fadrosh D."/>
            <person name="Jin S."/>
            <person name="Johri S."/>
            <person name="Kim M."/>
            <person name="Overton L."/>
            <person name="Reardon M."/>
            <person name="Tsitrin T."/>
            <person name="Vuong H."/>
            <person name="Weaver B."/>
            <person name="Ciecko A."/>
            <person name="Tallon L."/>
            <person name="Jackson J."/>
            <person name="Pai G."/>
            <person name="Aken S.V."/>
            <person name="Utterback T."/>
            <person name="Reidmuller S."/>
            <person name="Feldblyum T."/>
            <person name="Hsiao J."/>
            <person name="Zismann V."/>
            <person name="Iobst S."/>
            <person name="de Vazeille A.R."/>
            <person name="Buell C.R."/>
            <person name="Ying K."/>
            <person name="Li Y."/>
            <person name="Lu T."/>
            <person name="Huang Y."/>
            <person name="Zhao Q."/>
            <person name="Feng Q."/>
            <person name="Zhang L."/>
            <person name="Zhu J."/>
            <person name="Weng Q."/>
            <person name="Mu J."/>
            <person name="Lu Y."/>
            <person name="Fan D."/>
            <person name="Liu Y."/>
            <person name="Guan J."/>
            <person name="Zhang Y."/>
            <person name="Yu S."/>
            <person name="Liu X."/>
            <person name="Zhang Y."/>
            <person name="Hong G."/>
            <person name="Han B."/>
            <person name="Choisne N."/>
            <person name="Demange N."/>
            <person name="Orjeda G."/>
            <person name="Samain S."/>
            <person name="Cattolico L."/>
            <person name="Pelletier E."/>
            <person name="Couloux A."/>
            <person name="Segurens B."/>
            <person name="Wincker P."/>
            <person name="D'Hont A."/>
            <person name="Scarpelli C."/>
            <person name="Weissenbach J."/>
            <person name="Salanoubat M."/>
            <person name="Quetier F."/>
            <person name="Yu Y."/>
            <person name="Kim H.R."/>
            <person name="Rambo T."/>
            <person name="Currie J."/>
            <person name="Collura K."/>
            <person name="Luo M."/>
            <person name="Yang T."/>
            <person name="Ammiraju J.S.S."/>
            <person name="Engler F."/>
            <person name="Soderlund C."/>
            <person name="Wing R.A."/>
            <person name="Palmer L.E."/>
            <person name="de la Bastide M."/>
            <person name="Spiegel L."/>
            <person name="Nascimento L."/>
            <person name="Zutavern T."/>
            <person name="O'Shaughnessy A."/>
            <person name="Dike S."/>
            <person name="Dedhia N."/>
            <person name="Preston R."/>
            <person name="Balija V."/>
            <person name="McCombie W.R."/>
            <person name="Chow T."/>
            <person name="Chen H."/>
            <person name="Chung M."/>
            <person name="Chen C."/>
            <person name="Shaw J."/>
            <person name="Wu H."/>
            <person name="Hsiao K."/>
            <person name="Chao Y."/>
            <person name="Chu M."/>
            <person name="Cheng C."/>
            <person name="Hour A."/>
            <person name="Lee P."/>
            <person name="Lin S."/>
            <person name="Lin Y."/>
            <person name="Liou J."/>
            <person name="Liu S."/>
            <person name="Hsing Y."/>
            <person name="Raghuvanshi S."/>
            <person name="Mohanty A."/>
            <person name="Bharti A.K."/>
            <person name="Gaur A."/>
            <person name="Gupta V."/>
            <person name="Kumar D."/>
            <person name="Ravi V."/>
            <person name="Vij S."/>
            <person name="Kapur A."/>
            <person name="Khurana P."/>
            <person name="Khurana P."/>
            <person name="Khurana J.P."/>
            <person name="Tyagi A.K."/>
            <person name="Gaikwad K."/>
            <person name="Singh A."/>
            <person name="Dalal V."/>
            <person name="Srivastava S."/>
            <person name="Dixit A."/>
            <person name="Pal A.K."/>
            <person name="Ghazi I.A."/>
            <person name="Yadav M."/>
            <person name="Pandit A."/>
            <person name="Bhargava A."/>
            <person name="Sureshbabu K."/>
            <person name="Batra K."/>
            <person name="Sharma T.R."/>
            <person name="Mohapatra T."/>
            <person name="Singh N.K."/>
            <person name="Messing J."/>
            <person name="Nelson A.B."/>
            <person name="Fuks G."/>
            <person name="Kavchok S."/>
            <person name="Keizer G."/>
            <person name="Linton E."/>
            <person name="Llaca V."/>
            <person name="Song R."/>
            <person name="Tanyolac B."/>
            <person name="Young S."/>
            <person name="Ho-Il K."/>
            <person name="Hahn J.H."/>
            <person name="Sangsakoo G."/>
            <person name="Vanavichit A."/>
            <person name="de Mattos Luiz.A.T."/>
            <person name="Zimmer P.D."/>
            <person name="Malone G."/>
            <person name="Dellagostin O."/>
            <person name="de Oliveira A.C."/>
            <person name="Bevan M."/>
            <person name="Bancroft I."/>
            <person name="Minx P."/>
            <person name="Cordum H."/>
            <person name="Wilson R."/>
            <person name="Cheng Z."/>
            <person name="Jin W."/>
            <person name="Jiang J."/>
            <person name="Leong S.A."/>
            <person name="Iwama H."/>
            <person name="Gojobori T."/>
            <person name="Itoh T."/>
            <person name="Niimura Y."/>
            <person name="Fujii Y."/>
            <person name="Habara T."/>
            <person name="Sakai H."/>
            <person name="Sato Y."/>
            <person name="Wilson G."/>
            <person name="Kumar K."/>
            <person name="McCouch S."/>
            <person name="Juretic N."/>
            <person name="Hoen D."/>
            <person name="Wright S."/>
            <person name="Bruskiewich R."/>
            <person name="Bureau T."/>
            <person name="Miyao A."/>
            <person name="Hirochika H."/>
            <person name="Nishikawa T."/>
            <person name="Kadowaki K."/>
            <person name="Sugiura M."/>
            <person name="Burr B."/>
            <person name="Sasaki T."/>
        </authorList>
    </citation>
    <scope>NUCLEOTIDE SEQUENCE [LARGE SCALE GENOMIC DNA]</scope>
    <source>
        <strain evidence="5">cv. Nipponbare</strain>
    </source>
</reference>
<dbReference type="AlphaFoldDB" id="Q6Z7G1"/>
<name>Q6Z7G1_ORYSJ</name>
<organism evidence="4 5">
    <name type="scientific">Oryza sativa subsp. japonica</name>
    <name type="common">Rice</name>
    <dbReference type="NCBI Taxonomy" id="39947"/>
    <lineage>
        <taxon>Eukaryota</taxon>
        <taxon>Viridiplantae</taxon>
        <taxon>Streptophyta</taxon>
        <taxon>Embryophyta</taxon>
        <taxon>Tracheophyta</taxon>
        <taxon>Spermatophyta</taxon>
        <taxon>Magnoliopsida</taxon>
        <taxon>Liliopsida</taxon>
        <taxon>Poales</taxon>
        <taxon>Poaceae</taxon>
        <taxon>BOP clade</taxon>
        <taxon>Oryzoideae</taxon>
        <taxon>Oryzeae</taxon>
        <taxon>Oryzinae</taxon>
        <taxon>Oryza</taxon>
        <taxon>Oryza sativa</taxon>
    </lineage>
</organism>
<protein>
    <submittedName>
        <fullName evidence="4">Uncharacterized protein</fullName>
    </submittedName>
</protein>
<feature type="compositionally biased region" description="Polar residues" evidence="1">
    <location>
        <begin position="136"/>
        <end position="146"/>
    </location>
</feature>
<proteinExistence type="predicted"/>
<reference evidence="3" key="1">
    <citation type="submission" date="2001-09" db="EMBL/GenBank/DDBJ databases">
        <title>Oryza sativa nipponbare(GA3) genomic DNA, chromosome 2, BAC clone:OJ1008_E02.</title>
        <authorList>
            <person name="Sasaki T."/>
            <person name="Matsumoto T."/>
            <person name="Yamamoto K."/>
        </authorList>
    </citation>
    <scope>NUCLEOTIDE SEQUENCE</scope>
</reference>
<feature type="chain" id="PRO_5010142912" evidence="2">
    <location>
        <begin position="32"/>
        <end position="146"/>
    </location>
</feature>
<feature type="region of interest" description="Disordered" evidence="1">
    <location>
        <begin position="117"/>
        <end position="146"/>
    </location>
</feature>
<reference evidence="4" key="2">
    <citation type="submission" date="2002-03" db="EMBL/GenBank/DDBJ databases">
        <title>Oryza sativa nipponbare(GA3) genomic DNA, chromosome 2, BAC clone:OJ1570_H12.</title>
        <authorList>
            <person name="Sasaki T."/>
            <person name="Matsumoto T."/>
            <person name="Yamamoto K."/>
        </authorList>
    </citation>
    <scope>NUCLEOTIDE SEQUENCE</scope>
</reference>
<feature type="signal peptide" evidence="2">
    <location>
        <begin position="1"/>
        <end position="31"/>
    </location>
</feature>
<evidence type="ECO:0000313" key="5">
    <source>
        <dbReference type="Proteomes" id="UP000000763"/>
    </source>
</evidence>
<sequence>MVKDKFAHGPTCQSHIWLSTFLFLLLGRLAAWTEDKERRAHEEGEGIVSRGGVGQPTASTGLEGEGPPWADSGTDRDDREARLAEDGSSGMRRVPRGPTVGRIEMIGRLDWRKMAAERHAGGSTGERWQQRHASMVGQTESTGRLN</sequence>
<keyword evidence="2" id="KW-0732">Signal</keyword>
<evidence type="ECO:0000256" key="1">
    <source>
        <dbReference type="SAM" id="MobiDB-lite"/>
    </source>
</evidence>
<reference evidence="5" key="4">
    <citation type="journal article" date="2008" name="Nucleic Acids Res.">
        <title>The rice annotation project database (RAP-DB): 2008 update.</title>
        <authorList>
            <consortium name="The rice annotation project (RAP)"/>
        </authorList>
    </citation>
    <scope>GENOME REANNOTATION</scope>
    <source>
        <strain evidence="5">cv. Nipponbare</strain>
    </source>
</reference>
<evidence type="ECO:0000313" key="4">
    <source>
        <dbReference type="EMBL" id="BAD17172.1"/>
    </source>
</evidence>
<evidence type="ECO:0000313" key="3">
    <source>
        <dbReference type="EMBL" id="BAD16979.1"/>
    </source>
</evidence>
<dbReference type="EMBL" id="AP004856">
    <property type="protein sequence ID" value="BAD17172.1"/>
    <property type="molecule type" value="Genomic_DNA"/>
</dbReference>
<feature type="compositionally biased region" description="Basic and acidic residues" evidence="1">
    <location>
        <begin position="73"/>
        <end position="85"/>
    </location>
</feature>